<gene>
    <name evidence="1" type="ORF">CIAN88_06885</name>
</gene>
<organism evidence="1 2">
    <name type="scientific">Clostridium innocuum</name>
    <dbReference type="NCBI Taxonomy" id="1522"/>
    <lineage>
        <taxon>Bacteria</taxon>
        <taxon>Bacillati</taxon>
        <taxon>Bacillota</taxon>
        <taxon>Clostridia</taxon>
        <taxon>Eubacteriales</taxon>
        <taxon>Clostridiaceae</taxon>
        <taxon>Clostridium</taxon>
    </lineage>
</organism>
<comment type="caution">
    <text evidence="1">The sequence shown here is derived from an EMBL/GenBank/DDBJ whole genome shotgun (WGS) entry which is preliminary data.</text>
</comment>
<evidence type="ECO:0000313" key="2">
    <source>
        <dbReference type="Proteomes" id="UP000030008"/>
    </source>
</evidence>
<dbReference type="AlphaFoldDB" id="A0A099I9J7"/>
<proteinExistence type="predicted"/>
<protein>
    <submittedName>
        <fullName evidence="1">Uncharacterized protein</fullName>
    </submittedName>
</protein>
<accession>A0A099I9J7</accession>
<reference evidence="1 2" key="1">
    <citation type="submission" date="2014-08" db="EMBL/GenBank/DDBJ databases">
        <title>Clostridium innocuum, an unnegligible vancomycin-resistant pathogen causing extra-intestinal infections.</title>
        <authorList>
            <person name="Feng Y."/>
            <person name="Chiu C.-H."/>
        </authorList>
    </citation>
    <scope>NUCLEOTIDE SEQUENCE [LARGE SCALE GENOMIC DNA]</scope>
    <source>
        <strain evidence="1 2">AN88</strain>
    </source>
</reference>
<dbReference type="EMBL" id="JQIF01000031">
    <property type="protein sequence ID" value="KGJ53862.1"/>
    <property type="molecule type" value="Genomic_DNA"/>
</dbReference>
<evidence type="ECO:0000313" key="1">
    <source>
        <dbReference type="EMBL" id="KGJ53862.1"/>
    </source>
</evidence>
<dbReference type="Proteomes" id="UP000030008">
    <property type="component" value="Unassembled WGS sequence"/>
</dbReference>
<name>A0A099I9J7_CLOIN</name>
<sequence length="101" mass="12181">MELYIFCSDDRKVRSVMSNQSNIDCVRALTSFYLAKNYLHMSKEYAQVFFDSWMALHRNQKCFQIYSKSGYQLERVLGQDIFDMLYEDELDLQKDGFFKRK</sequence>
<dbReference type="RefSeq" id="WP_044904731.1">
    <property type="nucleotide sequence ID" value="NZ_CP022722.1"/>
</dbReference>